<dbReference type="KEGG" id="slia:HA039_13430"/>
<dbReference type="InterPro" id="IPR013830">
    <property type="entry name" value="SGNH_hydro"/>
</dbReference>
<feature type="active site" description="Nucleophile" evidence="1">
    <location>
        <position position="54"/>
    </location>
</feature>
<keyword evidence="3" id="KW-0732">Signal</keyword>
<keyword evidence="2" id="KW-1015">Disulfide bond</keyword>
<dbReference type="PANTHER" id="PTHR37981:SF1">
    <property type="entry name" value="SGNH HYDROLASE-TYPE ESTERASE DOMAIN-CONTAINING PROTEIN"/>
    <property type="match status" value="1"/>
</dbReference>
<evidence type="ECO:0000256" key="2">
    <source>
        <dbReference type="PIRSR" id="PIRSR637460-2"/>
    </source>
</evidence>
<dbReference type="PANTHER" id="PTHR37981">
    <property type="entry name" value="LIPASE 2"/>
    <property type="match status" value="1"/>
</dbReference>
<feature type="disulfide bond" evidence="2">
    <location>
        <begin position="214"/>
        <end position="264"/>
    </location>
</feature>
<evidence type="ECO:0000256" key="3">
    <source>
        <dbReference type="SAM" id="SignalP"/>
    </source>
</evidence>
<name>A0A6G9GY48_9ACTN</name>
<evidence type="ECO:0000313" key="6">
    <source>
        <dbReference type="Proteomes" id="UP000501179"/>
    </source>
</evidence>
<dbReference type="CDD" id="cd01823">
    <property type="entry name" value="SEST_like"/>
    <property type="match status" value="1"/>
</dbReference>
<dbReference type="Pfam" id="PF13472">
    <property type="entry name" value="Lipase_GDSL_2"/>
    <property type="match status" value="1"/>
</dbReference>
<dbReference type="Gene3D" id="3.40.50.1110">
    <property type="entry name" value="SGNH hydrolase"/>
    <property type="match status" value="1"/>
</dbReference>
<sequence length="302" mass="31240">MTSLPVRLPARRTLALAAAALSGALAVTTAAVAPALATTPHPARHLDYVALGDSLASGPGVPDQVDANCLRSDHNYPSLIAKALRGTRLTDVSCSGASTAQMTAPQGTAGPQFDALNRGTDLVTITIGVNNVGVDGAGFTSIIGTCAKLGATDPAGSPCKDFFHKDGFDQLRKNIDDTAPKIAATLAGIHQRAPHAKVLVVGYPDLFPDDGSSCTSAEVPFAKGDFTFLRDANRSLNAMLAHQAGRGGARYVDTYRPTIGHDMCKPAGVRWIEPVVPPTPAAPAHPNARGQQALADAVLARR</sequence>
<feature type="signal peptide" evidence="3">
    <location>
        <begin position="1"/>
        <end position="26"/>
    </location>
</feature>
<dbReference type="EMBL" id="CP050177">
    <property type="protein sequence ID" value="QIQ03198.1"/>
    <property type="molecule type" value="Genomic_DNA"/>
</dbReference>
<feature type="domain" description="SGNH hydrolase-type esterase" evidence="4">
    <location>
        <begin position="50"/>
        <end position="293"/>
    </location>
</feature>
<dbReference type="AlphaFoldDB" id="A0A6G9GY48"/>
<feature type="chain" id="PRO_5038969277" evidence="3">
    <location>
        <begin position="27"/>
        <end position="302"/>
    </location>
</feature>
<dbReference type="SUPFAM" id="SSF52266">
    <property type="entry name" value="SGNH hydrolase"/>
    <property type="match status" value="1"/>
</dbReference>
<evidence type="ECO:0000313" key="5">
    <source>
        <dbReference type="EMBL" id="QIQ03198.1"/>
    </source>
</evidence>
<dbReference type="PROSITE" id="PS51318">
    <property type="entry name" value="TAT"/>
    <property type="match status" value="1"/>
</dbReference>
<keyword evidence="5" id="KW-0378">Hydrolase</keyword>
<evidence type="ECO:0000256" key="1">
    <source>
        <dbReference type="PIRSR" id="PIRSR637460-1"/>
    </source>
</evidence>
<dbReference type="InterPro" id="IPR037460">
    <property type="entry name" value="SEST-like"/>
</dbReference>
<proteinExistence type="predicted"/>
<organism evidence="5 6">
    <name type="scientific">Streptomyces liangshanensis</name>
    <dbReference type="NCBI Taxonomy" id="2717324"/>
    <lineage>
        <taxon>Bacteria</taxon>
        <taxon>Bacillati</taxon>
        <taxon>Actinomycetota</taxon>
        <taxon>Actinomycetes</taxon>
        <taxon>Kitasatosporales</taxon>
        <taxon>Streptomycetaceae</taxon>
        <taxon>Streptomyces</taxon>
    </lineage>
</organism>
<dbReference type="RefSeq" id="WP_167028599.1">
    <property type="nucleotide sequence ID" value="NZ_CP050177.1"/>
</dbReference>
<evidence type="ECO:0000259" key="4">
    <source>
        <dbReference type="Pfam" id="PF13472"/>
    </source>
</evidence>
<dbReference type="GO" id="GO:0004806">
    <property type="term" value="F:triacylglycerol lipase activity"/>
    <property type="evidence" value="ECO:0007669"/>
    <property type="project" value="TreeGrafter"/>
</dbReference>
<keyword evidence="6" id="KW-1185">Reference proteome</keyword>
<feature type="disulfide bond" evidence="2">
    <location>
        <begin position="69"/>
        <end position="94"/>
    </location>
</feature>
<accession>A0A6G9GY48</accession>
<protein>
    <submittedName>
        <fullName evidence="5">SGNH/GDSL hydrolase family protein</fullName>
    </submittedName>
</protein>
<dbReference type="InterPro" id="IPR006311">
    <property type="entry name" value="TAT_signal"/>
</dbReference>
<dbReference type="InterPro" id="IPR036514">
    <property type="entry name" value="SGNH_hydro_sf"/>
</dbReference>
<gene>
    <name evidence="5" type="ORF">HA039_13430</name>
</gene>
<feature type="active site" evidence="1">
    <location>
        <position position="285"/>
    </location>
</feature>
<feature type="disulfide bond" evidence="2">
    <location>
        <begin position="146"/>
        <end position="159"/>
    </location>
</feature>
<reference evidence="5 6" key="1">
    <citation type="submission" date="2020-03" db="EMBL/GenBank/DDBJ databases">
        <title>A novel species.</title>
        <authorList>
            <person name="Gao J."/>
        </authorList>
    </citation>
    <scope>NUCLEOTIDE SEQUENCE [LARGE SCALE GENOMIC DNA]</scope>
    <source>
        <strain evidence="5 6">QMT-12</strain>
    </source>
</reference>
<dbReference type="GO" id="GO:0019433">
    <property type="term" value="P:triglyceride catabolic process"/>
    <property type="evidence" value="ECO:0007669"/>
    <property type="project" value="TreeGrafter"/>
</dbReference>
<dbReference type="Proteomes" id="UP000501179">
    <property type="component" value="Chromosome"/>
</dbReference>